<dbReference type="Proteomes" id="UP000694892">
    <property type="component" value="Chromosome 5S"/>
</dbReference>
<keyword evidence="1" id="KW-0472">Membrane</keyword>
<organism evidence="2 3">
    <name type="scientific">Xenopus laevis</name>
    <name type="common">African clawed frog</name>
    <dbReference type="NCBI Taxonomy" id="8355"/>
    <lineage>
        <taxon>Eukaryota</taxon>
        <taxon>Metazoa</taxon>
        <taxon>Chordata</taxon>
        <taxon>Craniata</taxon>
        <taxon>Vertebrata</taxon>
        <taxon>Euteleostomi</taxon>
        <taxon>Amphibia</taxon>
        <taxon>Batrachia</taxon>
        <taxon>Anura</taxon>
        <taxon>Pipoidea</taxon>
        <taxon>Pipidae</taxon>
        <taxon>Xenopodinae</taxon>
        <taxon>Xenopus</taxon>
        <taxon>Xenopus</taxon>
    </lineage>
</organism>
<name>A0A974CV73_XENLA</name>
<dbReference type="AlphaFoldDB" id="A0A974CV73"/>
<dbReference type="EMBL" id="CM004475">
    <property type="protein sequence ID" value="OCT79136.1"/>
    <property type="molecule type" value="Genomic_DNA"/>
</dbReference>
<keyword evidence="1" id="KW-0812">Transmembrane</keyword>
<reference evidence="3" key="1">
    <citation type="journal article" date="2016" name="Nature">
        <title>Genome evolution in the allotetraploid frog Xenopus laevis.</title>
        <authorList>
            <person name="Session A.M."/>
            <person name="Uno Y."/>
            <person name="Kwon T."/>
            <person name="Chapman J.A."/>
            <person name="Toyoda A."/>
            <person name="Takahashi S."/>
            <person name="Fukui A."/>
            <person name="Hikosaka A."/>
            <person name="Suzuki A."/>
            <person name="Kondo M."/>
            <person name="van Heeringen S.J."/>
            <person name="Quigley I."/>
            <person name="Heinz S."/>
            <person name="Ogino H."/>
            <person name="Ochi H."/>
            <person name="Hellsten U."/>
            <person name="Lyons J.B."/>
            <person name="Simakov O."/>
            <person name="Putnam N."/>
            <person name="Stites J."/>
            <person name="Kuroki Y."/>
            <person name="Tanaka T."/>
            <person name="Michiue T."/>
            <person name="Watanabe M."/>
            <person name="Bogdanovic O."/>
            <person name="Lister R."/>
            <person name="Georgiou G."/>
            <person name="Paranjpe S.S."/>
            <person name="van Kruijsbergen I."/>
            <person name="Shu S."/>
            <person name="Carlson J."/>
            <person name="Kinoshita T."/>
            <person name="Ohta Y."/>
            <person name="Mawaribuchi S."/>
            <person name="Jenkins J."/>
            <person name="Grimwood J."/>
            <person name="Schmutz J."/>
            <person name="Mitros T."/>
            <person name="Mozaffari S.V."/>
            <person name="Suzuki Y."/>
            <person name="Haramoto Y."/>
            <person name="Yamamoto T.S."/>
            <person name="Takagi C."/>
            <person name="Heald R."/>
            <person name="Miller K."/>
            <person name="Haudenschild C."/>
            <person name="Kitzman J."/>
            <person name="Nakayama T."/>
            <person name="Izutsu Y."/>
            <person name="Robert J."/>
            <person name="Fortriede J."/>
            <person name="Burns K."/>
            <person name="Lotay V."/>
            <person name="Karimi K."/>
            <person name="Yasuoka Y."/>
            <person name="Dichmann D.S."/>
            <person name="Flajnik M.F."/>
            <person name="Houston D.W."/>
            <person name="Shendure J."/>
            <person name="DuPasquier L."/>
            <person name="Vize P.D."/>
            <person name="Zorn A.M."/>
            <person name="Ito M."/>
            <person name="Marcotte E.M."/>
            <person name="Wallingford J.B."/>
            <person name="Ito Y."/>
            <person name="Asashima M."/>
            <person name="Ueno N."/>
            <person name="Matsuda Y."/>
            <person name="Veenstra G.J."/>
            <person name="Fujiyama A."/>
            <person name="Harland R.M."/>
            <person name="Taira M."/>
            <person name="Rokhsar D.S."/>
        </authorList>
    </citation>
    <scope>NUCLEOTIDE SEQUENCE [LARGE SCALE GENOMIC DNA]</scope>
    <source>
        <strain evidence="3">J</strain>
    </source>
</reference>
<evidence type="ECO:0000256" key="1">
    <source>
        <dbReference type="SAM" id="Phobius"/>
    </source>
</evidence>
<sequence length="92" mass="10908">MPCPQQHIYIIFLYLYHIGASWILYEEHFRQRLAVQEHLMWGNKDVDLWLAHDPGLFCSDNVHLTDISLDIFNMGLQEAMEKTMEIWGEAKT</sequence>
<protein>
    <submittedName>
        <fullName evidence="2">Uncharacterized protein</fullName>
    </submittedName>
</protein>
<accession>A0A974CV73</accession>
<evidence type="ECO:0000313" key="2">
    <source>
        <dbReference type="EMBL" id="OCT79136.1"/>
    </source>
</evidence>
<keyword evidence="1" id="KW-1133">Transmembrane helix</keyword>
<proteinExistence type="predicted"/>
<feature type="transmembrane region" description="Helical" evidence="1">
    <location>
        <begin position="6"/>
        <end position="25"/>
    </location>
</feature>
<gene>
    <name evidence="2" type="ORF">XELAEV_18030234mg</name>
</gene>
<evidence type="ECO:0000313" key="3">
    <source>
        <dbReference type="Proteomes" id="UP000694892"/>
    </source>
</evidence>